<dbReference type="AlphaFoldDB" id="A0A1H6ICH7"/>
<dbReference type="EMBL" id="FNWO01000010">
    <property type="protein sequence ID" value="SEH44828.1"/>
    <property type="molecule type" value="Genomic_DNA"/>
</dbReference>
<feature type="signal peptide" evidence="1">
    <location>
        <begin position="1"/>
        <end position="25"/>
    </location>
</feature>
<evidence type="ECO:0000256" key="1">
    <source>
        <dbReference type="SAM" id="SignalP"/>
    </source>
</evidence>
<dbReference type="Proteomes" id="UP000182983">
    <property type="component" value="Unassembled WGS sequence"/>
</dbReference>
<dbReference type="RefSeq" id="WP_074768821.1">
    <property type="nucleotide sequence ID" value="NZ_FNWO01000010.1"/>
</dbReference>
<evidence type="ECO:0000313" key="2">
    <source>
        <dbReference type="EMBL" id="SEH44828.1"/>
    </source>
</evidence>
<keyword evidence="3" id="KW-1185">Reference proteome</keyword>
<evidence type="ECO:0000313" key="3">
    <source>
        <dbReference type="Proteomes" id="UP000182983"/>
    </source>
</evidence>
<proteinExistence type="predicted"/>
<keyword evidence="1" id="KW-0732">Signal</keyword>
<reference evidence="3" key="1">
    <citation type="submission" date="2016-10" db="EMBL/GenBank/DDBJ databases">
        <authorList>
            <person name="Varghese N."/>
            <person name="Submissions S."/>
        </authorList>
    </citation>
    <scope>NUCLEOTIDE SEQUENCE [LARGE SCALE GENOMIC DNA]</scope>
    <source>
        <strain evidence="3">DSM 13234</strain>
    </source>
</reference>
<feature type="chain" id="PRO_5010198238" evidence="1">
    <location>
        <begin position="26"/>
        <end position="112"/>
    </location>
</feature>
<gene>
    <name evidence="2" type="ORF">SAMN04244559_02368</name>
</gene>
<protein>
    <submittedName>
        <fullName evidence="2">Uncharacterized protein</fullName>
    </submittedName>
</protein>
<organism evidence="2 3">
    <name type="scientific">Magnetospirillum fulvum</name>
    <name type="common">Rhodospirillum fulvum</name>
    <dbReference type="NCBI Taxonomy" id="1082"/>
    <lineage>
        <taxon>Bacteria</taxon>
        <taxon>Pseudomonadati</taxon>
        <taxon>Pseudomonadota</taxon>
        <taxon>Alphaproteobacteria</taxon>
        <taxon>Rhodospirillales</taxon>
        <taxon>Rhodospirillaceae</taxon>
        <taxon>Magnetospirillum</taxon>
    </lineage>
</organism>
<name>A0A1H6ICH7_MAGFU</name>
<sequence>MKVKLVVCALAAAMAVAAPLESAQARDRHGNDLTLGLLLGAAAVGTTAAIMSAPSSEVYAAPPPVYYAPPPVYYAPPPPVYYAPPPPVYYAPPPPPVVYYAPPPRHYYYRGY</sequence>
<accession>A0A1H6ICH7</accession>